<dbReference type="Proteomes" id="UP001301958">
    <property type="component" value="Unassembled WGS sequence"/>
</dbReference>
<evidence type="ECO:0000313" key="2">
    <source>
        <dbReference type="Proteomes" id="UP001301958"/>
    </source>
</evidence>
<gene>
    <name evidence="1" type="ORF">QBC38DRAFT_132946</name>
</gene>
<dbReference type="AlphaFoldDB" id="A0AAN7BSU4"/>
<evidence type="ECO:0000313" key="1">
    <source>
        <dbReference type="EMBL" id="KAK4228969.1"/>
    </source>
</evidence>
<proteinExistence type="predicted"/>
<keyword evidence="2" id="KW-1185">Reference proteome</keyword>
<organism evidence="1 2">
    <name type="scientific">Podospora fimiseda</name>
    <dbReference type="NCBI Taxonomy" id="252190"/>
    <lineage>
        <taxon>Eukaryota</taxon>
        <taxon>Fungi</taxon>
        <taxon>Dikarya</taxon>
        <taxon>Ascomycota</taxon>
        <taxon>Pezizomycotina</taxon>
        <taxon>Sordariomycetes</taxon>
        <taxon>Sordariomycetidae</taxon>
        <taxon>Sordariales</taxon>
        <taxon>Podosporaceae</taxon>
        <taxon>Podospora</taxon>
    </lineage>
</organism>
<reference evidence="1" key="1">
    <citation type="journal article" date="2023" name="Mol. Phylogenet. Evol.">
        <title>Genome-scale phylogeny and comparative genomics of the fungal order Sordariales.</title>
        <authorList>
            <person name="Hensen N."/>
            <person name="Bonometti L."/>
            <person name="Westerberg I."/>
            <person name="Brannstrom I.O."/>
            <person name="Guillou S."/>
            <person name="Cros-Aarteil S."/>
            <person name="Calhoun S."/>
            <person name="Haridas S."/>
            <person name="Kuo A."/>
            <person name="Mondo S."/>
            <person name="Pangilinan J."/>
            <person name="Riley R."/>
            <person name="LaButti K."/>
            <person name="Andreopoulos B."/>
            <person name="Lipzen A."/>
            <person name="Chen C."/>
            <person name="Yan M."/>
            <person name="Daum C."/>
            <person name="Ng V."/>
            <person name="Clum A."/>
            <person name="Steindorff A."/>
            <person name="Ohm R.A."/>
            <person name="Martin F."/>
            <person name="Silar P."/>
            <person name="Natvig D.O."/>
            <person name="Lalanne C."/>
            <person name="Gautier V."/>
            <person name="Ament-Velasquez S.L."/>
            <person name="Kruys A."/>
            <person name="Hutchinson M.I."/>
            <person name="Powell A.J."/>
            <person name="Barry K."/>
            <person name="Miller A.N."/>
            <person name="Grigoriev I.V."/>
            <person name="Debuchy R."/>
            <person name="Gladieux P."/>
            <person name="Hiltunen Thoren M."/>
            <person name="Johannesson H."/>
        </authorList>
    </citation>
    <scope>NUCLEOTIDE SEQUENCE</scope>
    <source>
        <strain evidence="1">CBS 990.96</strain>
    </source>
</reference>
<comment type="caution">
    <text evidence="1">The sequence shown here is derived from an EMBL/GenBank/DDBJ whole genome shotgun (WGS) entry which is preliminary data.</text>
</comment>
<name>A0AAN7BSU4_9PEZI</name>
<sequence length="270" mass="30813">MHLLVQLCEYQSSLLDRDPREPDSSGLAKDKSKWVVQSGHTTPKDNLRVHFRCMLDDLPAQFSEMIETPDKSTLYHWPDFMIKQGLWGPWRVLNTSSEPTCGLKACDFCKPVRTWCHRIIFSEHDKTDNEIKLTGRWVVVICVWSNRKIENLENIDVRDLLPAWGSSELVLECARRSWTGAQIRQDACRCNPAIWHQFYEARLPRATGVPVWTMRNGDREDTNPLVKHQGVATTAGLKFLWPGGAEYADDGKSVDSFGSFACSDMLVPDC</sequence>
<accession>A0AAN7BSU4</accession>
<protein>
    <submittedName>
        <fullName evidence="1">Uncharacterized protein</fullName>
    </submittedName>
</protein>
<dbReference type="EMBL" id="MU865313">
    <property type="protein sequence ID" value="KAK4228969.1"/>
    <property type="molecule type" value="Genomic_DNA"/>
</dbReference>
<reference evidence="1" key="2">
    <citation type="submission" date="2023-05" db="EMBL/GenBank/DDBJ databases">
        <authorList>
            <consortium name="Lawrence Berkeley National Laboratory"/>
            <person name="Steindorff A."/>
            <person name="Hensen N."/>
            <person name="Bonometti L."/>
            <person name="Westerberg I."/>
            <person name="Brannstrom I.O."/>
            <person name="Guillou S."/>
            <person name="Cros-Aarteil S."/>
            <person name="Calhoun S."/>
            <person name="Haridas S."/>
            <person name="Kuo A."/>
            <person name="Mondo S."/>
            <person name="Pangilinan J."/>
            <person name="Riley R."/>
            <person name="Labutti K."/>
            <person name="Andreopoulos B."/>
            <person name="Lipzen A."/>
            <person name="Chen C."/>
            <person name="Yanf M."/>
            <person name="Daum C."/>
            <person name="Ng V."/>
            <person name="Clum A."/>
            <person name="Ohm R."/>
            <person name="Martin F."/>
            <person name="Silar P."/>
            <person name="Natvig D."/>
            <person name="Lalanne C."/>
            <person name="Gautier V."/>
            <person name="Ament-Velasquez S.L."/>
            <person name="Kruys A."/>
            <person name="Hutchinson M.I."/>
            <person name="Powell A.J."/>
            <person name="Barry K."/>
            <person name="Miller A.N."/>
            <person name="Grigoriev I.V."/>
            <person name="Debuchy R."/>
            <person name="Gladieux P."/>
            <person name="Thoren M.H."/>
            <person name="Johannesson H."/>
        </authorList>
    </citation>
    <scope>NUCLEOTIDE SEQUENCE</scope>
    <source>
        <strain evidence="1">CBS 990.96</strain>
    </source>
</reference>